<feature type="transmembrane region" description="Helical" evidence="1">
    <location>
        <begin position="44"/>
        <end position="64"/>
    </location>
</feature>
<sequence length="105" mass="12368">MENQVTPDEIKWTKQSMDRKLNLERLKRAVENNYSFTDNVERNIALYSVFYAFTFILVVVFIFINIRFPYQNVLEIVRIVQNLIAGVGTFTSFFTSMKNISETLN</sequence>
<organism evidence="2 3">
    <name type="scientific">Funneliformis geosporum</name>
    <dbReference type="NCBI Taxonomy" id="1117311"/>
    <lineage>
        <taxon>Eukaryota</taxon>
        <taxon>Fungi</taxon>
        <taxon>Fungi incertae sedis</taxon>
        <taxon>Mucoromycota</taxon>
        <taxon>Glomeromycotina</taxon>
        <taxon>Glomeromycetes</taxon>
        <taxon>Glomerales</taxon>
        <taxon>Glomeraceae</taxon>
        <taxon>Funneliformis</taxon>
    </lineage>
</organism>
<dbReference type="AlphaFoldDB" id="A0A9W4X895"/>
<name>A0A9W4X895_9GLOM</name>
<gene>
    <name evidence="2" type="ORF">FWILDA_LOCUS16192</name>
</gene>
<dbReference type="Proteomes" id="UP001153678">
    <property type="component" value="Unassembled WGS sequence"/>
</dbReference>
<proteinExistence type="predicted"/>
<comment type="caution">
    <text evidence="2">The sequence shown here is derived from an EMBL/GenBank/DDBJ whole genome shotgun (WGS) entry which is preliminary data.</text>
</comment>
<dbReference type="EMBL" id="CAMKVN010009914">
    <property type="protein sequence ID" value="CAI2193671.1"/>
    <property type="molecule type" value="Genomic_DNA"/>
</dbReference>
<protein>
    <submittedName>
        <fullName evidence="2">16665_t:CDS:1</fullName>
    </submittedName>
</protein>
<keyword evidence="1" id="KW-1133">Transmembrane helix</keyword>
<keyword evidence="1" id="KW-0812">Transmembrane</keyword>
<evidence type="ECO:0000313" key="3">
    <source>
        <dbReference type="Proteomes" id="UP001153678"/>
    </source>
</evidence>
<accession>A0A9W4X895</accession>
<reference evidence="2" key="1">
    <citation type="submission" date="2022-08" db="EMBL/GenBank/DDBJ databases">
        <authorList>
            <person name="Kallberg Y."/>
            <person name="Tangrot J."/>
            <person name="Rosling A."/>
        </authorList>
    </citation>
    <scope>NUCLEOTIDE SEQUENCE</scope>
    <source>
        <strain evidence="2">Wild A</strain>
    </source>
</reference>
<evidence type="ECO:0000256" key="1">
    <source>
        <dbReference type="SAM" id="Phobius"/>
    </source>
</evidence>
<keyword evidence="1" id="KW-0472">Membrane</keyword>
<evidence type="ECO:0000313" key="2">
    <source>
        <dbReference type="EMBL" id="CAI2193671.1"/>
    </source>
</evidence>
<keyword evidence="3" id="KW-1185">Reference proteome</keyword>
<feature type="transmembrane region" description="Helical" evidence="1">
    <location>
        <begin position="76"/>
        <end position="95"/>
    </location>
</feature>